<dbReference type="Proteomes" id="UP000474024">
    <property type="component" value="Unassembled WGS sequence"/>
</dbReference>
<dbReference type="GO" id="GO:0006310">
    <property type="term" value="P:DNA recombination"/>
    <property type="evidence" value="ECO:0007669"/>
    <property type="project" value="UniProtKB-KW"/>
</dbReference>
<dbReference type="InterPro" id="IPR013762">
    <property type="entry name" value="Integrase-like_cat_sf"/>
</dbReference>
<gene>
    <name evidence="3" type="ORF">FYJ75_08400</name>
</gene>
<reference evidence="3 4" key="1">
    <citation type="submission" date="2019-08" db="EMBL/GenBank/DDBJ databases">
        <title>In-depth cultivation of the pig gut microbiome towards novel bacterial diversity and tailored functional studies.</title>
        <authorList>
            <person name="Wylensek D."/>
            <person name="Hitch T.C.A."/>
            <person name="Clavel T."/>
        </authorList>
    </citation>
    <scope>NUCLEOTIDE SEQUENCE [LARGE SCALE GENOMIC DNA]</scope>
    <source>
        <strain evidence="3 4">MUC/MUC-530-WT-4D</strain>
    </source>
</reference>
<dbReference type="InterPro" id="IPR011010">
    <property type="entry name" value="DNA_brk_join_enz"/>
</dbReference>
<evidence type="ECO:0000259" key="2">
    <source>
        <dbReference type="PROSITE" id="PS51898"/>
    </source>
</evidence>
<sequence length="258" mass="30188">MSDLICGKAAVGGNYNSTRDIKGYDVYLMHDVFFKATDFQPHIYTDDEIHRYFHAVDTYHSSINRMEDVQLPVLFRLLYCCGTRINETLGIKKSDVDLANGIIRLTEVKNGCERYIVLNEEMNRLMKRYADKTFYLLGDDDYIFASFAGRRRQGRRIYDIHRMILKKADIPFLGDGNGPRLHDWRHTFAVHSFKQMVDNGMDMYVALPVLSTYLGHKTIYATERYVRLTMSLYPYIEERFSHRFSEVFGKEASYGQTD</sequence>
<dbReference type="Gene3D" id="1.10.443.10">
    <property type="entry name" value="Intergrase catalytic core"/>
    <property type="match status" value="1"/>
</dbReference>
<evidence type="ECO:0000313" key="4">
    <source>
        <dbReference type="Proteomes" id="UP000474024"/>
    </source>
</evidence>
<comment type="caution">
    <text evidence="3">The sequence shown here is derived from an EMBL/GenBank/DDBJ whole genome shotgun (WGS) entry which is preliminary data.</text>
</comment>
<protein>
    <submittedName>
        <fullName evidence="3">Tyrosine-type recombinase/integrase</fullName>
    </submittedName>
</protein>
<proteinExistence type="predicted"/>
<dbReference type="AlphaFoldDB" id="A0A6L5YRR3"/>
<dbReference type="InterPro" id="IPR002104">
    <property type="entry name" value="Integrase_catalytic"/>
</dbReference>
<accession>A0A6L5YRR3</accession>
<feature type="domain" description="Tyr recombinase" evidence="2">
    <location>
        <begin position="39"/>
        <end position="248"/>
    </location>
</feature>
<dbReference type="GO" id="GO:0015074">
    <property type="term" value="P:DNA integration"/>
    <property type="evidence" value="ECO:0007669"/>
    <property type="project" value="InterPro"/>
</dbReference>
<dbReference type="EMBL" id="VUNI01000013">
    <property type="protein sequence ID" value="MST75045.1"/>
    <property type="molecule type" value="Genomic_DNA"/>
</dbReference>
<dbReference type="RefSeq" id="WP_154430011.1">
    <property type="nucleotide sequence ID" value="NZ_VUNI01000013.1"/>
</dbReference>
<dbReference type="GO" id="GO:0003677">
    <property type="term" value="F:DNA binding"/>
    <property type="evidence" value="ECO:0007669"/>
    <property type="project" value="InterPro"/>
</dbReference>
<evidence type="ECO:0000313" key="3">
    <source>
        <dbReference type="EMBL" id="MST75045.1"/>
    </source>
</evidence>
<keyword evidence="1" id="KW-0233">DNA recombination</keyword>
<dbReference type="InterPro" id="IPR050090">
    <property type="entry name" value="Tyrosine_recombinase_XerCD"/>
</dbReference>
<keyword evidence="4" id="KW-1185">Reference proteome</keyword>
<dbReference type="Pfam" id="PF00589">
    <property type="entry name" value="Phage_integrase"/>
    <property type="match status" value="1"/>
</dbReference>
<dbReference type="PANTHER" id="PTHR30349:SF64">
    <property type="entry name" value="PROPHAGE INTEGRASE INTD-RELATED"/>
    <property type="match status" value="1"/>
</dbReference>
<dbReference type="PANTHER" id="PTHR30349">
    <property type="entry name" value="PHAGE INTEGRASE-RELATED"/>
    <property type="match status" value="1"/>
</dbReference>
<name>A0A6L5YRR3_9FIRM</name>
<dbReference type="SUPFAM" id="SSF56349">
    <property type="entry name" value="DNA breaking-rejoining enzymes"/>
    <property type="match status" value="1"/>
</dbReference>
<dbReference type="PROSITE" id="PS51898">
    <property type="entry name" value="TYR_RECOMBINASE"/>
    <property type="match status" value="1"/>
</dbReference>
<evidence type="ECO:0000256" key="1">
    <source>
        <dbReference type="ARBA" id="ARBA00023172"/>
    </source>
</evidence>
<organism evidence="3 4">
    <name type="scientific">Roseburia porci</name>
    <dbReference type="NCBI Taxonomy" id="2605790"/>
    <lineage>
        <taxon>Bacteria</taxon>
        <taxon>Bacillati</taxon>
        <taxon>Bacillota</taxon>
        <taxon>Clostridia</taxon>
        <taxon>Lachnospirales</taxon>
        <taxon>Lachnospiraceae</taxon>
        <taxon>Roseburia</taxon>
    </lineage>
</organism>